<evidence type="ECO:0000313" key="2">
    <source>
        <dbReference type="EMBL" id="KAI1892163.1"/>
    </source>
</evidence>
<gene>
    <name evidence="2" type="ORF">AGOR_G00130440</name>
</gene>
<organism evidence="2 3">
    <name type="scientific">Albula goreensis</name>
    <dbReference type="NCBI Taxonomy" id="1534307"/>
    <lineage>
        <taxon>Eukaryota</taxon>
        <taxon>Metazoa</taxon>
        <taxon>Chordata</taxon>
        <taxon>Craniata</taxon>
        <taxon>Vertebrata</taxon>
        <taxon>Euteleostomi</taxon>
        <taxon>Actinopterygii</taxon>
        <taxon>Neopterygii</taxon>
        <taxon>Teleostei</taxon>
        <taxon>Albuliformes</taxon>
        <taxon>Albulidae</taxon>
        <taxon>Albula</taxon>
    </lineage>
</organism>
<comment type="caution">
    <text evidence="2">The sequence shown here is derived from an EMBL/GenBank/DDBJ whole genome shotgun (WGS) entry which is preliminary data.</text>
</comment>
<dbReference type="AlphaFoldDB" id="A0A8T3D3H3"/>
<dbReference type="EMBL" id="JAERUA010000012">
    <property type="protein sequence ID" value="KAI1892163.1"/>
    <property type="molecule type" value="Genomic_DNA"/>
</dbReference>
<evidence type="ECO:0000313" key="3">
    <source>
        <dbReference type="Proteomes" id="UP000829720"/>
    </source>
</evidence>
<feature type="region of interest" description="Disordered" evidence="1">
    <location>
        <begin position="52"/>
        <end position="80"/>
    </location>
</feature>
<reference evidence="2" key="1">
    <citation type="submission" date="2021-01" db="EMBL/GenBank/DDBJ databases">
        <authorList>
            <person name="Zahm M."/>
            <person name="Roques C."/>
            <person name="Cabau C."/>
            <person name="Klopp C."/>
            <person name="Donnadieu C."/>
            <person name="Jouanno E."/>
            <person name="Lampietro C."/>
            <person name="Louis A."/>
            <person name="Herpin A."/>
            <person name="Echchiki A."/>
            <person name="Berthelot C."/>
            <person name="Parey E."/>
            <person name="Roest-Crollius H."/>
            <person name="Braasch I."/>
            <person name="Postlethwait J."/>
            <person name="Bobe J."/>
            <person name="Montfort J."/>
            <person name="Bouchez O."/>
            <person name="Begum T."/>
            <person name="Mejri S."/>
            <person name="Adams A."/>
            <person name="Chen W.-J."/>
            <person name="Guiguen Y."/>
        </authorList>
    </citation>
    <scope>NUCLEOTIDE SEQUENCE</scope>
    <source>
        <tissue evidence="2">Blood</tissue>
    </source>
</reference>
<dbReference type="Proteomes" id="UP000829720">
    <property type="component" value="Unassembled WGS sequence"/>
</dbReference>
<protein>
    <submittedName>
        <fullName evidence="2">Uncharacterized protein</fullName>
    </submittedName>
</protein>
<keyword evidence="3" id="KW-1185">Reference proteome</keyword>
<proteinExistence type="predicted"/>
<sequence>MSGLIVIKIIRVRKDFPSREDALRGRYTVIAIFQLFPTAVWASCVGQEEKTSGLHHKASAQHQGKASPWSSKNSALLTPP</sequence>
<name>A0A8T3D3H3_9TELE</name>
<evidence type="ECO:0000256" key="1">
    <source>
        <dbReference type="SAM" id="MobiDB-lite"/>
    </source>
</evidence>
<feature type="compositionally biased region" description="Polar residues" evidence="1">
    <location>
        <begin position="60"/>
        <end position="80"/>
    </location>
</feature>
<accession>A0A8T3D3H3</accession>